<keyword evidence="2" id="KW-0677">Repeat</keyword>
<organism evidence="6 7">
    <name type="scientific">Scyliorhinus torazame</name>
    <name type="common">Cloudy catshark</name>
    <name type="synonym">Catulus torazame</name>
    <dbReference type="NCBI Taxonomy" id="75743"/>
    <lineage>
        <taxon>Eukaryota</taxon>
        <taxon>Metazoa</taxon>
        <taxon>Chordata</taxon>
        <taxon>Craniata</taxon>
        <taxon>Vertebrata</taxon>
        <taxon>Chondrichthyes</taxon>
        <taxon>Elasmobranchii</taxon>
        <taxon>Galeomorphii</taxon>
        <taxon>Galeoidea</taxon>
        <taxon>Carcharhiniformes</taxon>
        <taxon>Scyliorhinidae</taxon>
        <taxon>Scyliorhinus</taxon>
    </lineage>
</organism>
<evidence type="ECO:0000259" key="5">
    <source>
        <dbReference type="PROSITE" id="PS50837"/>
    </source>
</evidence>
<dbReference type="GO" id="GO:0005524">
    <property type="term" value="F:ATP binding"/>
    <property type="evidence" value="ECO:0007669"/>
    <property type="project" value="UniProtKB-KW"/>
</dbReference>
<dbReference type="OMA" id="WHYNRET"/>
<gene>
    <name evidence="6" type="ORF">scyTo_0012469</name>
</gene>
<dbReference type="InterPro" id="IPR051261">
    <property type="entry name" value="NLR"/>
</dbReference>
<dbReference type="EMBL" id="BFAA01006033">
    <property type="protein sequence ID" value="GCB69696.1"/>
    <property type="molecule type" value="Genomic_DNA"/>
</dbReference>
<sequence length="928" mass="103649">MSFGTPKNCKKRAGTYEKELSEADLENLKATHKNKSREAFKYMTESGEKGRSQVLLNERFIDVSITEGENSEDSNATSIELGDIFKPLSGQDRPTLTVVTEGIAGIGKSVLVQKLIYDWASGVALSEYDFIFCFPFRELSLLSQDKKEIAVAELVKQYYPHIENCGSLLANEAMRTLFIFDGLSDGNLEVDFNKHIVCRDVSRAVTLGNILVNLVKKELIPSASIWITTRHGAKNIIPPQYISRRTGIKGFQDQGIEDYFRRRCENQQLAEKMIQVVKKQRNLFFMCSVPAFCCILFSVLKTVLNSADVEDEIPQTLTEVYSHFLVDLILFQEEKLEYVGNELQVALLQSNHDSIFRLGKLVFERSWHQGSQTVSFNEAELNQHQIKLSLVCGGLCKDITKDNKKSYSFVHLAVQEYFAALYVFLSFHNQKKNPIGKSFQLFEKPSYSQVCKEACESASKDGKSRQEFFLRFLCGLGTIKSQHFLKGLLVHGENIKEKDDSKKIAKFLKKTLQTNIPPEQAINILHCLNELNDISALDEVKTAFKTGTFSSGSLSPVQCAALAFVLKMSEQNYKELDLSLYKLPSVGIQRLLLIANYFTGIKLSGANIKDSGLKILTDEMQKQDCKLQNLKLDGNNLTHKSCEKLVAVLKDNHNIILLDLTDNNIQDKGVSSLCNALEDAKCSLRMLSVGGNKLTTGCCERLATVLKQNKTLVELDLSNNRIGEEGLRQLTEALKNENCALLKLGLNSIFAFEFGIMGTYEDASGAEILCDALKSKNCVLQSLGVANTKLTSDCCGALASVFSTNQTLTELDVSMNELGNNGINTLFSPFKTSHCKLEKLRLSKTGLTDACSKEFQAAFATSQTLIHLDVSHNRFTDKAAPSFCDFILDCASLKSIRMEKNRFSVNGYKTLEDLKKKKNDLQIVGLKT</sequence>
<reference evidence="6 7" key="1">
    <citation type="journal article" date="2018" name="Nat. Ecol. Evol.">
        <title>Shark genomes provide insights into elasmobranch evolution and the origin of vertebrates.</title>
        <authorList>
            <person name="Hara Y"/>
            <person name="Yamaguchi K"/>
            <person name="Onimaru K"/>
            <person name="Kadota M"/>
            <person name="Koyanagi M"/>
            <person name="Keeley SD"/>
            <person name="Tatsumi K"/>
            <person name="Tanaka K"/>
            <person name="Motone F"/>
            <person name="Kageyama Y"/>
            <person name="Nozu R"/>
            <person name="Adachi N"/>
            <person name="Nishimura O"/>
            <person name="Nakagawa R"/>
            <person name="Tanegashima C"/>
            <person name="Kiyatake I"/>
            <person name="Matsumoto R"/>
            <person name="Murakumo K"/>
            <person name="Nishida K"/>
            <person name="Terakita A"/>
            <person name="Kuratani S"/>
            <person name="Sato K"/>
            <person name="Hyodo S Kuraku.S."/>
        </authorList>
    </citation>
    <scope>NUCLEOTIDE SEQUENCE [LARGE SCALE GENOMIC DNA]</scope>
</reference>
<keyword evidence="3" id="KW-0547">Nucleotide-binding</keyword>
<dbReference type="InterPro" id="IPR027417">
    <property type="entry name" value="P-loop_NTPase"/>
</dbReference>
<evidence type="ECO:0000256" key="1">
    <source>
        <dbReference type="ARBA" id="ARBA00022614"/>
    </source>
</evidence>
<dbReference type="InterPro" id="IPR032675">
    <property type="entry name" value="LRR_dom_sf"/>
</dbReference>
<dbReference type="InterPro" id="IPR041267">
    <property type="entry name" value="NLRP_HD2"/>
</dbReference>
<dbReference type="InterPro" id="IPR001611">
    <property type="entry name" value="Leu-rich_rpt"/>
</dbReference>
<evidence type="ECO:0000313" key="7">
    <source>
        <dbReference type="Proteomes" id="UP000288216"/>
    </source>
</evidence>
<dbReference type="PROSITE" id="PS51450">
    <property type="entry name" value="LRR"/>
    <property type="match status" value="1"/>
</dbReference>
<comment type="caution">
    <text evidence="6">The sequence shown here is derived from an EMBL/GenBank/DDBJ whole genome shotgun (WGS) entry which is preliminary data.</text>
</comment>
<accession>A0A401P996</accession>
<evidence type="ECO:0000313" key="6">
    <source>
        <dbReference type="EMBL" id="GCB69696.1"/>
    </source>
</evidence>
<name>A0A401P996_SCYTO</name>
<evidence type="ECO:0000256" key="3">
    <source>
        <dbReference type="ARBA" id="ARBA00022741"/>
    </source>
</evidence>
<dbReference type="SUPFAM" id="SSF52047">
    <property type="entry name" value="RNI-like"/>
    <property type="match status" value="2"/>
</dbReference>
<dbReference type="Pfam" id="PF05729">
    <property type="entry name" value="NACHT"/>
    <property type="match status" value="1"/>
</dbReference>
<dbReference type="SMART" id="SM00368">
    <property type="entry name" value="LRR_RI"/>
    <property type="match status" value="8"/>
</dbReference>
<proteinExistence type="predicted"/>
<evidence type="ECO:0000256" key="4">
    <source>
        <dbReference type="ARBA" id="ARBA00022840"/>
    </source>
</evidence>
<dbReference type="AlphaFoldDB" id="A0A401P996"/>
<feature type="domain" description="NACHT" evidence="5">
    <location>
        <begin position="96"/>
        <end position="230"/>
    </location>
</feature>
<dbReference type="Pfam" id="PF13516">
    <property type="entry name" value="LRR_6"/>
    <property type="match status" value="4"/>
</dbReference>
<dbReference type="PANTHER" id="PTHR24106">
    <property type="entry name" value="NACHT, LRR AND CARD DOMAINS-CONTAINING"/>
    <property type="match status" value="1"/>
</dbReference>
<dbReference type="Gene3D" id="3.40.50.300">
    <property type="entry name" value="P-loop containing nucleotide triphosphate hydrolases"/>
    <property type="match status" value="1"/>
</dbReference>
<keyword evidence="7" id="KW-1185">Reference proteome</keyword>
<dbReference type="Pfam" id="PF17776">
    <property type="entry name" value="NLRC4_HD2"/>
    <property type="match status" value="1"/>
</dbReference>
<keyword evidence="4" id="KW-0067">ATP-binding</keyword>
<dbReference type="Proteomes" id="UP000288216">
    <property type="component" value="Unassembled WGS sequence"/>
</dbReference>
<evidence type="ECO:0000256" key="2">
    <source>
        <dbReference type="ARBA" id="ARBA00022737"/>
    </source>
</evidence>
<dbReference type="OrthoDB" id="120976at2759"/>
<dbReference type="Gene3D" id="3.80.10.10">
    <property type="entry name" value="Ribonuclease Inhibitor"/>
    <property type="match status" value="2"/>
</dbReference>
<dbReference type="PROSITE" id="PS50837">
    <property type="entry name" value="NACHT"/>
    <property type="match status" value="1"/>
</dbReference>
<dbReference type="InterPro" id="IPR007111">
    <property type="entry name" value="NACHT_NTPase"/>
</dbReference>
<protein>
    <recommendedName>
        <fullName evidence="5">NACHT domain-containing protein</fullName>
    </recommendedName>
</protein>
<dbReference type="STRING" id="75743.A0A401P996"/>
<keyword evidence="1" id="KW-0433">Leucine-rich repeat</keyword>